<evidence type="ECO:0000313" key="3">
    <source>
        <dbReference type="Proteomes" id="UP000057737"/>
    </source>
</evidence>
<protein>
    <recommendedName>
        <fullName evidence="4">Cysteine rich repeat protein</fullName>
    </recommendedName>
</protein>
<dbReference type="Proteomes" id="UP000057737">
    <property type="component" value="Unassembled WGS sequence"/>
</dbReference>
<proteinExistence type="predicted"/>
<dbReference type="RefSeq" id="WP_066508171.1">
    <property type="nucleotide sequence ID" value="NZ_LNCU01000072.1"/>
</dbReference>
<organism evidence="2 3">
    <name type="scientific">Bradyrhizobium macuxiense</name>
    <dbReference type="NCBI Taxonomy" id="1755647"/>
    <lineage>
        <taxon>Bacteria</taxon>
        <taxon>Pseudomonadati</taxon>
        <taxon>Pseudomonadota</taxon>
        <taxon>Alphaproteobacteria</taxon>
        <taxon>Hyphomicrobiales</taxon>
        <taxon>Nitrobacteraceae</taxon>
        <taxon>Bradyrhizobium</taxon>
    </lineage>
</organism>
<dbReference type="EMBL" id="LNCU01000072">
    <property type="protein sequence ID" value="KWV54319.1"/>
    <property type="molecule type" value="Genomic_DNA"/>
</dbReference>
<evidence type="ECO:0008006" key="4">
    <source>
        <dbReference type="Google" id="ProtNLM"/>
    </source>
</evidence>
<comment type="caution">
    <text evidence="2">The sequence shown here is derived from an EMBL/GenBank/DDBJ whole genome shotgun (WGS) entry which is preliminary data.</text>
</comment>
<reference evidence="2 3" key="1">
    <citation type="submission" date="2015-11" db="EMBL/GenBank/DDBJ databases">
        <title>Draft Genome Sequence of the Strain BR 10303 (Bradyrhizobium sp.) isolated from nodules of Centrolobium paraense.</title>
        <authorList>
            <person name="Zelli J.E."/>
            <person name="Simoes-Araujo J.L."/>
            <person name="Barauna A.C."/>
            <person name="Silva K."/>
        </authorList>
    </citation>
    <scope>NUCLEOTIDE SEQUENCE [LARGE SCALE GENOMIC DNA]</scope>
    <source>
        <strain evidence="2 3">BR 10303</strain>
    </source>
</reference>
<gene>
    <name evidence="2" type="ORF">AS156_00910</name>
</gene>
<keyword evidence="1" id="KW-0732">Signal</keyword>
<sequence length="75" mass="8518">MRQLLLAAVALLIGTSSCWAQGHMGTPQEQQECRRDAARFCRKQLGDDSAVQQCLQEHRTRLSRSCRKVFESHGM</sequence>
<name>A0A120FMS7_9BRAD</name>
<keyword evidence="3" id="KW-1185">Reference proteome</keyword>
<evidence type="ECO:0000256" key="1">
    <source>
        <dbReference type="SAM" id="SignalP"/>
    </source>
</evidence>
<feature type="signal peptide" evidence="1">
    <location>
        <begin position="1"/>
        <end position="20"/>
    </location>
</feature>
<dbReference type="PROSITE" id="PS51257">
    <property type="entry name" value="PROKAR_LIPOPROTEIN"/>
    <property type="match status" value="1"/>
</dbReference>
<evidence type="ECO:0000313" key="2">
    <source>
        <dbReference type="EMBL" id="KWV54319.1"/>
    </source>
</evidence>
<feature type="chain" id="PRO_5007165474" description="Cysteine rich repeat protein" evidence="1">
    <location>
        <begin position="21"/>
        <end position="75"/>
    </location>
</feature>
<dbReference type="AlphaFoldDB" id="A0A120FMS7"/>
<accession>A0A120FMS7</accession>